<dbReference type="EMBL" id="FRAA01000001">
    <property type="protein sequence ID" value="SHJ60964.1"/>
    <property type="molecule type" value="Genomic_DNA"/>
</dbReference>
<keyword evidence="1" id="KW-0812">Transmembrane</keyword>
<keyword evidence="1" id="KW-0472">Membrane</keyword>
<protein>
    <submittedName>
        <fullName evidence="2">Uncharacterized protein</fullName>
    </submittedName>
</protein>
<evidence type="ECO:0000313" key="3">
    <source>
        <dbReference type="Proteomes" id="UP000184474"/>
    </source>
</evidence>
<evidence type="ECO:0000313" key="2">
    <source>
        <dbReference type="EMBL" id="SHJ60964.1"/>
    </source>
</evidence>
<feature type="transmembrane region" description="Helical" evidence="1">
    <location>
        <begin position="12"/>
        <end position="29"/>
    </location>
</feature>
<accession>A0A1M6KQ20</accession>
<keyword evidence="1" id="KW-1133">Transmembrane helix</keyword>
<sequence>MLQNEAQKRGRLMLNLPLLFLSILSYILIDDVFEELLLTTS</sequence>
<keyword evidence="3" id="KW-1185">Reference proteome</keyword>
<proteinExistence type="predicted"/>
<organism evidence="2 3">
    <name type="scientific">Reichenbachiella agariperforans</name>
    <dbReference type="NCBI Taxonomy" id="156994"/>
    <lineage>
        <taxon>Bacteria</taxon>
        <taxon>Pseudomonadati</taxon>
        <taxon>Bacteroidota</taxon>
        <taxon>Cytophagia</taxon>
        <taxon>Cytophagales</taxon>
        <taxon>Reichenbachiellaceae</taxon>
        <taxon>Reichenbachiella</taxon>
    </lineage>
</organism>
<reference evidence="3" key="1">
    <citation type="submission" date="2016-11" db="EMBL/GenBank/DDBJ databases">
        <authorList>
            <person name="Varghese N."/>
            <person name="Submissions S."/>
        </authorList>
    </citation>
    <scope>NUCLEOTIDE SEQUENCE [LARGE SCALE GENOMIC DNA]</scope>
    <source>
        <strain evidence="3">DSM 26134</strain>
    </source>
</reference>
<evidence type="ECO:0000256" key="1">
    <source>
        <dbReference type="SAM" id="Phobius"/>
    </source>
</evidence>
<gene>
    <name evidence="2" type="ORF">SAMN04488028_101662</name>
</gene>
<dbReference type="AlphaFoldDB" id="A0A1M6KQ20"/>
<dbReference type="Proteomes" id="UP000184474">
    <property type="component" value="Unassembled WGS sequence"/>
</dbReference>
<name>A0A1M6KQ20_REIAG</name>